<reference evidence="1 2" key="1">
    <citation type="journal article" date="2015" name="Nature">
        <title>rRNA introns, odd ribosomes, and small enigmatic genomes across a large radiation of phyla.</title>
        <authorList>
            <person name="Brown C.T."/>
            <person name="Hug L.A."/>
            <person name="Thomas B.C."/>
            <person name="Sharon I."/>
            <person name="Castelle C.J."/>
            <person name="Singh A."/>
            <person name="Wilkins M.J."/>
            <person name="Williams K.H."/>
            <person name="Banfield J.F."/>
        </authorList>
    </citation>
    <scope>NUCLEOTIDE SEQUENCE [LARGE SCALE GENOMIC DNA]</scope>
</reference>
<dbReference type="GO" id="GO:0032259">
    <property type="term" value="P:methylation"/>
    <property type="evidence" value="ECO:0007669"/>
    <property type="project" value="UniProtKB-KW"/>
</dbReference>
<dbReference type="Gene3D" id="3.40.50.150">
    <property type="entry name" value="Vaccinia Virus protein VP39"/>
    <property type="match status" value="1"/>
</dbReference>
<keyword evidence="1" id="KW-0489">Methyltransferase</keyword>
<dbReference type="Pfam" id="PF13489">
    <property type="entry name" value="Methyltransf_23"/>
    <property type="match status" value="1"/>
</dbReference>
<proteinExistence type="predicted"/>
<evidence type="ECO:0000313" key="1">
    <source>
        <dbReference type="EMBL" id="KKR87192.1"/>
    </source>
</evidence>
<dbReference type="SUPFAM" id="SSF53335">
    <property type="entry name" value="S-adenosyl-L-methionine-dependent methyltransferases"/>
    <property type="match status" value="1"/>
</dbReference>
<dbReference type="Proteomes" id="UP000034854">
    <property type="component" value="Unassembled WGS sequence"/>
</dbReference>
<gene>
    <name evidence="1" type="ORF">UU34_C0006G0011</name>
</gene>
<dbReference type="GO" id="GO:0008168">
    <property type="term" value="F:methyltransferase activity"/>
    <property type="evidence" value="ECO:0007669"/>
    <property type="project" value="UniProtKB-KW"/>
</dbReference>
<dbReference type="InterPro" id="IPR029063">
    <property type="entry name" value="SAM-dependent_MTases_sf"/>
</dbReference>
<protein>
    <submittedName>
        <fullName evidence="1">Methyltransferase type 11</fullName>
    </submittedName>
</protein>
<dbReference type="AlphaFoldDB" id="A0A0G0XHP6"/>
<organism evidence="1 2">
    <name type="scientific">Candidatus Curtissbacteria bacterium GW2011_GWA1_41_11</name>
    <dbReference type="NCBI Taxonomy" id="1618409"/>
    <lineage>
        <taxon>Bacteria</taxon>
        <taxon>Candidatus Curtissiibacteriota</taxon>
    </lineage>
</organism>
<sequence length="216" mass="25374">MKYKKQVDESHYEFNRYVDEQRWHSYYYQIRMVSDVARKLGKKKITILEIGIGNGIITAILKHLGHKVITMDIDRKLRPDIVKVLPNVPKGRTYDCVVCCEVLEHIKYKDSAISLKRLSIIAKFVVLSIPQKGIHFSYAIKASLLPQLRGIISLPFYHLPHAFDGQHYWELGTSGISERKFRDLLLHSRFNVLFDMRLQANPYHHFYLLQSKRYGK</sequence>
<comment type="caution">
    <text evidence="1">The sequence shown here is derived from an EMBL/GenBank/DDBJ whole genome shotgun (WGS) entry which is preliminary data.</text>
</comment>
<keyword evidence="1" id="KW-0808">Transferase</keyword>
<dbReference type="EMBL" id="LCAG01000006">
    <property type="protein sequence ID" value="KKR87192.1"/>
    <property type="molecule type" value="Genomic_DNA"/>
</dbReference>
<accession>A0A0G0XHP6</accession>
<name>A0A0G0XHP6_9BACT</name>
<evidence type="ECO:0000313" key="2">
    <source>
        <dbReference type="Proteomes" id="UP000034854"/>
    </source>
</evidence>